<dbReference type="HOGENOM" id="CLU_1150205_0_0_7"/>
<dbReference type="KEGG" id="dpb:BABL1_gene_219"/>
<name>V6DJV5_9BACT</name>
<dbReference type="STRING" id="673862.BABL1_gene_219"/>
<gene>
    <name evidence="1" type="ORF">BABL1_gene_219</name>
</gene>
<evidence type="ECO:0000313" key="2">
    <source>
        <dbReference type="Proteomes" id="UP000018769"/>
    </source>
</evidence>
<dbReference type="EMBL" id="HG793133">
    <property type="protein sequence ID" value="CDK30796.1"/>
    <property type="molecule type" value="Genomic_DNA"/>
</dbReference>
<reference evidence="1 2" key="1">
    <citation type="journal article" date="2015" name="Biol. Direct">
        <title>Babela massiliensis, a representative of a widespread bacterial phylum with unusual adaptations to parasitism in amoebae.</title>
        <authorList>
            <person name="Pagnier I."/>
            <person name="Yutin N."/>
            <person name="Croce O."/>
            <person name="Makarova K.S."/>
            <person name="Wolf Y.I."/>
            <person name="Benamar S."/>
            <person name="Raoult D."/>
            <person name="Koonin E.V."/>
            <person name="La Scola B."/>
        </authorList>
    </citation>
    <scope>NUCLEOTIDE SEQUENCE [LARGE SCALE GENOMIC DNA]</scope>
    <source>
        <strain evidence="2">BABL1</strain>
    </source>
</reference>
<evidence type="ECO:0000313" key="1">
    <source>
        <dbReference type="EMBL" id="CDK30796.1"/>
    </source>
</evidence>
<sequence>MLKKIKFIFLGLIFYLNFNNCILSNYLSDQETQNYRNKCYLLFGHLIASDLLTLNYEINKIKILGSKSIKNIKAQSGLGVAFNLGGAVFSPGYVKLLLHIACQEGTRNFGVNRLVLGSQAVDWVIPALSSFYLGYKEYKISKNAAQIAQYNKEIKRDLSSIKRNQFIWLGLNKLAPYVGYFLVRKFYDDVDLIDLFTTKFKNNQGRPLQVFEVLKALSGASEALRGFFRTRTELGNSLNYKKSELKNIKQF</sequence>
<dbReference type="RefSeq" id="WP_023792497.1">
    <property type="nucleotide sequence ID" value="NC_023003.1"/>
</dbReference>
<proteinExistence type="predicted"/>
<dbReference type="Proteomes" id="UP000018769">
    <property type="component" value="Chromosome I"/>
</dbReference>
<protein>
    <submittedName>
        <fullName evidence="1">Uncharacterized protein</fullName>
    </submittedName>
</protein>
<keyword evidence="2" id="KW-1185">Reference proteome</keyword>
<accession>V6DJV5</accession>
<dbReference type="AlphaFoldDB" id="V6DJV5"/>
<organism evidence="1 2">
    <name type="scientific">Candidatus Babela massiliensis</name>
    <dbReference type="NCBI Taxonomy" id="673862"/>
    <lineage>
        <taxon>Bacteria</taxon>
        <taxon>Candidatus Babelota</taxon>
        <taxon>Candidatus Babeliae</taxon>
        <taxon>Candidatus Babeliales</taxon>
        <taxon>Candidatus Babeliaceae</taxon>
        <taxon>Candidatus Babela</taxon>
    </lineage>
</organism>